<reference evidence="2 3" key="1">
    <citation type="submission" date="2016-11" db="EMBL/GenBank/DDBJ databases">
        <title>The macronuclear genome of Stentor coeruleus: a giant cell with tiny introns.</title>
        <authorList>
            <person name="Slabodnick M."/>
            <person name="Ruby J.G."/>
            <person name="Reiff S.B."/>
            <person name="Swart E.C."/>
            <person name="Gosai S."/>
            <person name="Prabakaran S."/>
            <person name="Witkowska E."/>
            <person name="Larue G.E."/>
            <person name="Fisher S."/>
            <person name="Freeman R.M."/>
            <person name="Gunawardena J."/>
            <person name="Chu W."/>
            <person name="Stover N.A."/>
            <person name="Gregory B.D."/>
            <person name="Nowacki M."/>
            <person name="Derisi J."/>
            <person name="Roy S.W."/>
            <person name="Marshall W.F."/>
            <person name="Sood P."/>
        </authorList>
    </citation>
    <scope>NUCLEOTIDE SEQUENCE [LARGE SCALE GENOMIC DNA]</scope>
    <source>
        <strain evidence="2">WM001</strain>
    </source>
</reference>
<protein>
    <submittedName>
        <fullName evidence="2">Uncharacterized protein</fullName>
    </submittedName>
</protein>
<dbReference type="EMBL" id="MPUH01001942">
    <property type="protein sequence ID" value="OMJ65781.1"/>
    <property type="molecule type" value="Genomic_DNA"/>
</dbReference>
<organism evidence="2 3">
    <name type="scientific">Stentor coeruleus</name>
    <dbReference type="NCBI Taxonomy" id="5963"/>
    <lineage>
        <taxon>Eukaryota</taxon>
        <taxon>Sar</taxon>
        <taxon>Alveolata</taxon>
        <taxon>Ciliophora</taxon>
        <taxon>Postciliodesmatophora</taxon>
        <taxon>Heterotrichea</taxon>
        <taxon>Heterotrichida</taxon>
        <taxon>Stentoridae</taxon>
        <taxon>Stentor</taxon>
    </lineage>
</organism>
<evidence type="ECO:0000313" key="2">
    <source>
        <dbReference type="EMBL" id="OMJ65781.1"/>
    </source>
</evidence>
<comment type="caution">
    <text evidence="2">The sequence shown here is derived from an EMBL/GenBank/DDBJ whole genome shotgun (WGS) entry which is preliminary data.</text>
</comment>
<name>A0A1R2AMM6_9CILI</name>
<gene>
    <name evidence="2" type="ORF">SteCoe_37623</name>
</gene>
<sequence>MYSSYDGPSMKKIEGYKDNQNLKGNFQVLKQKLEQKSKQIIQIQEKIREKINSSSSPQRSRVFAVPFMSFDKVCPEEIDDEFVPTFGKSNTVRCLTTGIRKINSKC</sequence>
<feature type="coiled-coil region" evidence="1">
    <location>
        <begin position="19"/>
        <end position="53"/>
    </location>
</feature>
<dbReference type="AlphaFoldDB" id="A0A1R2AMM6"/>
<keyword evidence="3" id="KW-1185">Reference proteome</keyword>
<evidence type="ECO:0000313" key="3">
    <source>
        <dbReference type="Proteomes" id="UP000187209"/>
    </source>
</evidence>
<proteinExistence type="predicted"/>
<accession>A0A1R2AMM6</accession>
<dbReference type="Proteomes" id="UP000187209">
    <property type="component" value="Unassembled WGS sequence"/>
</dbReference>
<keyword evidence="1" id="KW-0175">Coiled coil</keyword>
<evidence type="ECO:0000256" key="1">
    <source>
        <dbReference type="SAM" id="Coils"/>
    </source>
</evidence>